<dbReference type="GO" id="GO:0006805">
    <property type="term" value="P:xenobiotic metabolic process"/>
    <property type="evidence" value="ECO:0007669"/>
    <property type="project" value="TreeGrafter"/>
</dbReference>
<evidence type="ECO:0000256" key="1">
    <source>
        <dbReference type="ARBA" id="ARBA00001971"/>
    </source>
</evidence>
<keyword evidence="3 7" id="KW-0479">Metal-binding</keyword>
<keyword evidence="8" id="KW-1185">Reference proteome</keyword>
<dbReference type="GO" id="GO:0020037">
    <property type="term" value="F:heme binding"/>
    <property type="evidence" value="ECO:0007669"/>
    <property type="project" value="InterPro"/>
</dbReference>
<dbReference type="PRINTS" id="PR00463">
    <property type="entry name" value="EP450I"/>
</dbReference>
<dbReference type="PANTHER" id="PTHR24300">
    <property type="entry name" value="CYTOCHROME P450 508A4-RELATED"/>
    <property type="match status" value="1"/>
</dbReference>
<feature type="binding site" description="axial binding residue" evidence="7">
    <location>
        <position position="432"/>
    </location>
    <ligand>
        <name>heme</name>
        <dbReference type="ChEBI" id="CHEBI:30413"/>
    </ligand>
    <ligandPart>
        <name>Fe</name>
        <dbReference type="ChEBI" id="CHEBI:18248"/>
    </ligandPart>
</feature>
<dbReference type="GO" id="GO:0016712">
    <property type="term" value="F:oxidoreductase activity, acting on paired donors, with incorporation or reduction of molecular oxygen, reduced flavin or flavoprotein as one donor, and incorporation of one atom of oxygen"/>
    <property type="evidence" value="ECO:0007669"/>
    <property type="project" value="TreeGrafter"/>
</dbReference>
<dbReference type="PANTHER" id="PTHR24300:SF369">
    <property type="entry name" value="CYTOCHROME P450 FAMILY"/>
    <property type="match status" value="1"/>
</dbReference>
<dbReference type="Pfam" id="PF00067">
    <property type="entry name" value="p450"/>
    <property type="match status" value="1"/>
</dbReference>
<name>A0A915E9K6_9BILA</name>
<dbReference type="CDD" id="cd20617">
    <property type="entry name" value="CYP1_2-like"/>
    <property type="match status" value="1"/>
</dbReference>
<dbReference type="InterPro" id="IPR001128">
    <property type="entry name" value="Cyt_P450"/>
</dbReference>
<proteinExistence type="inferred from homology"/>
<evidence type="ECO:0000256" key="5">
    <source>
        <dbReference type="ARBA" id="ARBA00023004"/>
    </source>
</evidence>
<comment type="cofactor">
    <cofactor evidence="1 7">
        <name>heme</name>
        <dbReference type="ChEBI" id="CHEBI:30413"/>
    </cofactor>
</comment>
<dbReference type="WBParaSite" id="jg3993.2">
    <property type="protein sequence ID" value="jg3993.2"/>
    <property type="gene ID" value="jg3993"/>
</dbReference>
<keyword evidence="7" id="KW-0349">Heme</keyword>
<dbReference type="InterPro" id="IPR002401">
    <property type="entry name" value="Cyt_P450_E_grp-I"/>
</dbReference>
<accession>A0A915E9K6</accession>
<protein>
    <submittedName>
        <fullName evidence="9">CYtochrome P450 family</fullName>
    </submittedName>
</protein>
<dbReference type="GO" id="GO:0005737">
    <property type="term" value="C:cytoplasm"/>
    <property type="evidence" value="ECO:0007669"/>
    <property type="project" value="TreeGrafter"/>
</dbReference>
<dbReference type="FunFam" id="1.10.630.10:FF:000036">
    <property type="entry name" value="CYtochrome P450 family"/>
    <property type="match status" value="1"/>
</dbReference>
<comment type="similarity">
    <text evidence="2">Belongs to the cytochrome P450 family.</text>
</comment>
<dbReference type="AlphaFoldDB" id="A0A915E9K6"/>
<dbReference type="Gene3D" id="1.10.630.10">
    <property type="entry name" value="Cytochrome P450"/>
    <property type="match status" value="1"/>
</dbReference>
<keyword evidence="4" id="KW-0560">Oxidoreductase</keyword>
<keyword evidence="6" id="KW-0503">Monooxygenase</keyword>
<evidence type="ECO:0000256" key="3">
    <source>
        <dbReference type="ARBA" id="ARBA00022723"/>
    </source>
</evidence>
<dbReference type="Proteomes" id="UP000887574">
    <property type="component" value="Unplaced"/>
</dbReference>
<dbReference type="InterPro" id="IPR036396">
    <property type="entry name" value="Cyt_P450_sf"/>
</dbReference>
<dbReference type="SUPFAM" id="SSF48264">
    <property type="entry name" value="Cytochrome P450"/>
    <property type="match status" value="1"/>
</dbReference>
<keyword evidence="5 7" id="KW-0408">Iron</keyword>
<dbReference type="GO" id="GO:0006082">
    <property type="term" value="P:organic acid metabolic process"/>
    <property type="evidence" value="ECO:0007669"/>
    <property type="project" value="TreeGrafter"/>
</dbReference>
<evidence type="ECO:0000256" key="7">
    <source>
        <dbReference type="PIRSR" id="PIRSR602401-1"/>
    </source>
</evidence>
<evidence type="ECO:0000256" key="6">
    <source>
        <dbReference type="ARBA" id="ARBA00023033"/>
    </source>
</evidence>
<evidence type="ECO:0000256" key="2">
    <source>
        <dbReference type="ARBA" id="ARBA00010617"/>
    </source>
</evidence>
<dbReference type="GO" id="GO:0005506">
    <property type="term" value="F:iron ion binding"/>
    <property type="evidence" value="ECO:0007669"/>
    <property type="project" value="InterPro"/>
</dbReference>
<evidence type="ECO:0000256" key="4">
    <source>
        <dbReference type="ARBA" id="ARBA00023002"/>
    </source>
</evidence>
<dbReference type="InterPro" id="IPR050182">
    <property type="entry name" value="Cytochrome_P450_fam2"/>
</dbReference>
<evidence type="ECO:0000313" key="9">
    <source>
        <dbReference type="WBParaSite" id="jg3993.2"/>
    </source>
</evidence>
<dbReference type="PRINTS" id="PR00385">
    <property type="entry name" value="P450"/>
</dbReference>
<sequence length="490" mass="56645">MFLFIFIALIFSICFYNFYWKRRNLPPGPIPWPILGNLPEIGANPPGYDTYLKWRQEYGPIFTYWLGEKPTVAIAEYSLMNETIVKDGDSYADRDFFNEWLYLIRGPDGLATMGGETWKEHRKFFMQVMRNLGVGRNVLEEKIEAEFTAVCANIDRMVESGDGEDVDIGPEFDVCVGSMINSLLFGYSFNGARSDEFTHLRAILNDYMTLVGKPSSQFLMTFPHLVKDLPYFSGIFKTFKLFIAKTYKFFDQQIEKHKSMAQKEVHEESTHMDYVSAFMQEMKLRDGQDCFDMPTLYSHLLDFWIAGQETTTNTLNWGVIHLLYNPDVQTKLHAELDSVIQTNRFIHLADRPRLPYATAVVNEIQRIANVLPQNLARCNTKDVVVNGHFLPKGTSIMPLMSCVLYDEKIFPESRKFKPERFLTADEKSKRVCVGESLAKTEIFLILINLFHQYKLSMPIQAPPPSMQQNFGLSVVPLPYKCQIKRRTFQQ</sequence>
<evidence type="ECO:0000313" key="8">
    <source>
        <dbReference type="Proteomes" id="UP000887574"/>
    </source>
</evidence>
<reference evidence="9" key="1">
    <citation type="submission" date="2022-11" db="UniProtKB">
        <authorList>
            <consortium name="WormBaseParasite"/>
        </authorList>
    </citation>
    <scope>IDENTIFICATION</scope>
</reference>
<organism evidence="8 9">
    <name type="scientific">Ditylenchus dipsaci</name>
    <dbReference type="NCBI Taxonomy" id="166011"/>
    <lineage>
        <taxon>Eukaryota</taxon>
        <taxon>Metazoa</taxon>
        <taxon>Ecdysozoa</taxon>
        <taxon>Nematoda</taxon>
        <taxon>Chromadorea</taxon>
        <taxon>Rhabditida</taxon>
        <taxon>Tylenchina</taxon>
        <taxon>Tylenchomorpha</taxon>
        <taxon>Sphaerularioidea</taxon>
        <taxon>Anguinidae</taxon>
        <taxon>Anguininae</taxon>
        <taxon>Ditylenchus</taxon>
    </lineage>
</organism>